<keyword evidence="7" id="KW-0808">Transferase</keyword>
<reference evidence="7 8" key="1">
    <citation type="submission" date="2022-04" db="EMBL/GenBank/DDBJ databases">
        <title>Paracoccus sp. YLB-12 draft genome sequence.</title>
        <authorList>
            <person name="Yu L."/>
        </authorList>
    </citation>
    <scope>NUCLEOTIDE SEQUENCE [LARGE SCALE GENOMIC DNA]</scope>
    <source>
        <strain evidence="7 8">YLB-12</strain>
    </source>
</reference>
<dbReference type="RefSeq" id="WP_260278536.1">
    <property type="nucleotide sequence ID" value="NZ_JANAVZ010000015.1"/>
</dbReference>
<dbReference type="GO" id="GO:0008483">
    <property type="term" value="F:transaminase activity"/>
    <property type="evidence" value="ECO:0007669"/>
    <property type="project" value="UniProtKB-KW"/>
</dbReference>
<dbReference type="CDD" id="cd07377">
    <property type="entry name" value="WHTH_GntR"/>
    <property type="match status" value="1"/>
</dbReference>
<dbReference type="InterPro" id="IPR015421">
    <property type="entry name" value="PyrdxlP-dep_Trfase_major"/>
</dbReference>
<dbReference type="PRINTS" id="PR00035">
    <property type="entry name" value="HTHGNTR"/>
</dbReference>
<sequence>MSGRIPTEIIFLRDDEAPTLQGRLAAAIVRAVLESRARPGTRLPSSRSLASALGISRMTVTLVYQDLVSQGYLETLPRSGIAVAATVPHRRLRPPGIRQQAARPPDWSDWLSGHQLPHRVIRKPANWRDFRFPFIYGQADPTLFDHNAWRDCARRALGTRDFADLAADRYGADDPLLIDYICSNTLPRRGIHARPDEVLVTLGAQNALFLATELLARADRLAVTEEPGYPDFAETLRRAQSPTTFLPVDHGGLNPDDLPEKTSLVIITPSHHIPTGATMPLDRRCDLIARAAAQDFLIIEDDYDFEMSYLAPPAPALKSLDRDGRVVYVGSFSKSLFPGLRIGYMVGPADLIAQARALRSIMLRHPPSHLQRITAYFLALGHYDAHIVRLRQTLKTRRATLQEALASTSLQIAGAPSSGGSSIWLRAPGDVDSAVLAQQLLTDGVLIEPGAVFFETPPEPCPFFRLGYGSIAQRDIPEGIRLIAAAASRS</sequence>
<dbReference type="PANTHER" id="PTHR46577:SF1">
    <property type="entry name" value="HTH-TYPE TRANSCRIPTIONAL REGULATORY PROTEIN GABR"/>
    <property type="match status" value="1"/>
</dbReference>
<dbReference type="Gene3D" id="1.10.10.10">
    <property type="entry name" value="Winged helix-like DNA-binding domain superfamily/Winged helix DNA-binding domain"/>
    <property type="match status" value="1"/>
</dbReference>
<evidence type="ECO:0000256" key="4">
    <source>
        <dbReference type="ARBA" id="ARBA00023125"/>
    </source>
</evidence>
<protein>
    <submittedName>
        <fullName evidence="7">PLP-dependent aminotransferase family protein</fullName>
    </submittedName>
</protein>
<proteinExistence type="inferred from homology"/>
<comment type="caution">
    <text evidence="7">The sequence shown here is derived from an EMBL/GenBank/DDBJ whole genome shotgun (WGS) entry which is preliminary data.</text>
</comment>
<dbReference type="SUPFAM" id="SSF46785">
    <property type="entry name" value="Winged helix' DNA-binding domain"/>
    <property type="match status" value="1"/>
</dbReference>
<keyword evidence="4" id="KW-0238">DNA-binding</keyword>
<dbReference type="Pfam" id="PF00155">
    <property type="entry name" value="Aminotran_1_2"/>
    <property type="match status" value="1"/>
</dbReference>
<dbReference type="Gene3D" id="3.40.640.10">
    <property type="entry name" value="Type I PLP-dependent aspartate aminotransferase-like (Major domain)"/>
    <property type="match status" value="1"/>
</dbReference>
<feature type="domain" description="HTH gntR-type" evidence="6">
    <location>
        <begin position="18"/>
        <end position="86"/>
    </location>
</feature>
<keyword evidence="2" id="KW-0663">Pyridoxal phosphate</keyword>
<dbReference type="InterPro" id="IPR036388">
    <property type="entry name" value="WH-like_DNA-bd_sf"/>
</dbReference>
<keyword evidence="8" id="KW-1185">Reference proteome</keyword>
<evidence type="ECO:0000256" key="3">
    <source>
        <dbReference type="ARBA" id="ARBA00023015"/>
    </source>
</evidence>
<comment type="similarity">
    <text evidence="1">In the C-terminal section; belongs to the class-I pyridoxal-phosphate-dependent aminotransferase family.</text>
</comment>
<evidence type="ECO:0000259" key="6">
    <source>
        <dbReference type="PROSITE" id="PS50949"/>
    </source>
</evidence>
<dbReference type="Pfam" id="PF00392">
    <property type="entry name" value="GntR"/>
    <property type="match status" value="1"/>
</dbReference>
<keyword evidence="7" id="KW-0032">Aminotransferase</keyword>
<dbReference type="InterPro" id="IPR036390">
    <property type="entry name" value="WH_DNA-bd_sf"/>
</dbReference>
<dbReference type="PROSITE" id="PS50949">
    <property type="entry name" value="HTH_GNTR"/>
    <property type="match status" value="1"/>
</dbReference>
<keyword evidence="5" id="KW-0804">Transcription</keyword>
<dbReference type="InterPro" id="IPR015424">
    <property type="entry name" value="PyrdxlP-dep_Trfase"/>
</dbReference>
<accession>A0ABT2KDL3</accession>
<evidence type="ECO:0000256" key="2">
    <source>
        <dbReference type="ARBA" id="ARBA00022898"/>
    </source>
</evidence>
<dbReference type="PANTHER" id="PTHR46577">
    <property type="entry name" value="HTH-TYPE TRANSCRIPTIONAL REGULATORY PROTEIN GABR"/>
    <property type="match status" value="1"/>
</dbReference>
<dbReference type="EMBL" id="JANAVZ010000015">
    <property type="protein sequence ID" value="MCT4334636.1"/>
    <property type="molecule type" value="Genomic_DNA"/>
</dbReference>
<dbReference type="InterPro" id="IPR004839">
    <property type="entry name" value="Aminotransferase_I/II_large"/>
</dbReference>
<organism evidence="7 8">
    <name type="scientific">Paracoccus maritimus</name>
    <dbReference type="NCBI Taxonomy" id="2933292"/>
    <lineage>
        <taxon>Bacteria</taxon>
        <taxon>Pseudomonadati</taxon>
        <taxon>Pseudomonadota</taxon>
        <taxon>Alphaproteobacteria</taxon>
        <taxon>Rhodobacterales</taxon>
        <taxon>Paracoccaceae</taxon>
        <taxon>Paracoccus</taxon>
    </lineage>
</organism>
<dbReference type="InterPro" id="IPR000524">
    <property type="entry name" value="Tscrpt_reg_HTH_GntR"/>
</dbReference>
<dbReference type="CDD" id="cd00609">
    <property type="entry name" value="AAT_like"/>
    <property type="match status" value="1"/>
</dbReference>
<dbReference type="SUPFAM" id="SSF53383">
    <property type="entry name" value="PLP-dependent transferases"/>
    <property type="match status" value="1"/>
</dbReference>
<keyword evidence="3" id="KW-0805">Transcription regulation</keyword>
<evidence type="ECO:0000256" key="1">
    <source>
        <dbReference type="ARBA" id="ARBA00005384"/>
    </source>
</evidence>
<name>A0ABT2KDL3_9RHOB</name>
<dbReference type="Proteomes" id="UP001320702">
    <property type="component" value="Unassembled WGS sequence"/>
</dbReference>
<evidence type="ECO:0000313" key="8">
    <source>
        <dbReference type="Proteomes" id="UP001320702"/>
    </source>
</evidence>
<evidence type="ECO:0000256" key="5">
    <source>
        <dbReference type="ARBA" id="ARBA00023163"/>
    </source>
</evidence>
<dbReference type="SMART" id="SM00345">
    <property type="entry name" value="HTH_GNTR"/>
    <property type="match status" value="1"/>
</dbReference>
<dbReference type="InterPro" id="IPR051446">
    <property type="entry name" value="HTH_trans_reg/aminotransferase"/>
</dbReference>
<gene>
    <name evidence="7" type="ORF">MU516_17430</name>
</gene>
<evidence type="ECO:0000313" key="7">
    <source>
        <dbReference type="EMBL" id="MCT4334636.1"/>
    </source>
</evidence>